<keyword evidence="3" id="KW-1185">Reference proteome</keyword>
<dbReference type="RefSeq" id="WP_006799851.1">
    <property type="nucleotide sequence ID" value="NZ_GL891983.1"/>
</dbReference>
<protein>
    <submittedName>
        <fullName evidence="2">Uncharacterized protein</fullName>
    </submittedName>
</protein>
<dbReference type="eggNOG" id="ENOG5033594">
    <property type="taxonomic scope" value="Bacteria"/>
</dbReference>
<name>F5IYU0_9BACT</name>
<organism evidence="2 3">
    <name type="scientific">Dysgonomonas gadei ATCC BAA-286</name>
    <dbReference type="NCBI Taxonomy" id="742766"/>
    <lineage>
        <taxon>Bacteria</taxon>
        <taxon>Pseudomonadati</taxon>
        <taxon>Bacteroidota</taxon>
        <taxon>Bacteroidia</taxon>
        <taxon>Bacteroidales</taxon>
        <taxon>Dysgonomonadaceae</taxon>
        <taxon>Dysgonomonas</taxon>
    </lineage>
</organism>
<sequence>MKKIVCLSFVFIYTVLSLQAQKATNFEYDVYGDGIKVEDIKDYSSHELGDLIARKLQAVENIYLLRYETRVGLNNSEIEVQKPDILQSVEKMDKYYKKAVKKQLLSRDEAVSRFSKYLDIAYFVFYEDSAAFESALSKAKKTEDIIIIFEQVNLLNYNAKMEARN</sequence>
<dbReference type="OrthoDB" id="962462at2"/>
<gene>
    <name evidence="2" type="ORF">HMPREF9455_02320</name>
</gene>
<dbReference type="Proteomes" id="UP000004913">
    <property type="component" value="Unassembled WGS sequence"/>
</dbReference>
<dbReference type="EMBL" id="ADLV01000027">
    <property type="protein sequence ID" value="EGK01487.1"/>
    <property type="molecule type" value="Genomic_DNA"/>
</dbReference>
<evidence type="ECO:0000313" key="3">
    <source>
        <dbReference type="Proteomes" id="UP000004913"/>
    </source>
</evidence>
<dbReference type="STRING" id="742766.HMPREF9455_02320"/>
<comment type="caution">
    <text evidence="2">The sequence shown here is derived from an EMBL/GenBank/DDBJ whole genome shotgun (WGS) entry which is preliminary data.</text>
</comment>
<reference evidence="2 3" key="1">
    <citation type="submission" date="2011-04" db="EMBL/GenBank/DDBJ databases">
        <title>The Genome Sequence of Dysgonomonas gadei ATCC BAA-286.</title>
        <authorList>
            <consortium name="The Broad Institute Genome Sequencing Platform"/>
            <person name="Earl A."/>
            <person name="Ward D."/>
            <person name="Feldgarden M."/>
            <person name="Gevers D."/>
            <person name="Pudlo N."/>
            <person name="Martens E."/>
            <person name="Allen-Vercoe E."/>
            <person name="Young S.K."/>
            <person name="Zeng Q."/>
            <person name="Gargeya S."/>
            <person name="Fitzgerald M."/>
            <person name="Haas B."/>
            <person name="Abouelleil A."/>
            <person name="Alvarado L."/>
            <person name="Arachchi H.M."/>
            <person name="Berlin A."/>
            <person name="Brown A."/>
            <person name="Chapman S.B."/>
            <person name="Chen Z."/>
            <person name="Dunbar C."/>
            <person name="Freedman E."/>
            <person name="Gearin G."/>
            <person name="Gellesch M."/>
            <person name="Goldberg J."/>
            <person name="Griggs A."/>
            <person name="Gujja S."/>
            <person name="Heiman D."/>
            <person name="Howarth C."/>
            <person name="Larson L."/>
            <person name="Lui A."/>
            <person name="MacDonald P.J.P."/>
            <person name="Mehta T."/>
            <person name="Montmayeur A."/>
            <person name="Murphy C."/>
            <person name="Neiman D."/>
            <person name="Pearson M."/>
            <person name="Priest M."/>
            <person name="Roberts A."/>
            <person name="Saif S."/>
            <person name="Shea T."/>
            <person name="Shenoy N."/>
            <person name="Sisk P."/>
            <person name="Stolte C."/>
            <person name="Sykes S."/>
            <person name="Yandava C."/>
            <person name="Wortman J."/>
            <person name="Nusbaum C."/>
            <person name="Birren B."/>
        </authorList>
    </citation>
    <scope>NUCLEOTIDE SEQUENCE [LARGE SCALE GENOMIC DNA]</scope>
    <source>
        <strain evidence="2 3">ATCC BAA-286</strain>
    </source>
</reference>
<feature type="signal peptide" evidence="1">
    <location>
        <begin position="1"/>
        <end position="22"/>
    </location>
</feature>
<feature type="chain" id="PRO_5003324172" evidence="1">
    <location>
        <begin position="23"/>
        <end position="165"/>
    </location>
</feature>
<dbReference type="AlphaFoldDB" id="F5IYU0"/>
<proteinExistence type="predicted"/>
<dbReference type="HOGENOM" id="CLU_1608262_0_0_10"/>
<evidence type="ECO:0000313" key="2">
    <source>
        <dbReference type="EMBL" id="EGK01487.1"/>
    </source>
</evidence>
<evidence type="ECO:0000256" key="1">
    <source>
        <dbReference type="SAM" id="SignalP"/>
    </source>
</evidence>
<accession>F5IYU0</accession>
<keyword evidence="1" id="KW-0732">Signal</keyword>